<dbReference type="Proteomes" id="UP000267535">
    <property type="component" value="Unassembled WGS sequence"/>
</dbReference>
<accession>A0A3P1SMD8</accession>
<comment type="caution">
    <text evidence="1">The sequence shown here is derived from an EMBL/GenBank/DDBJ whole genome shotgun (WGS) entry which is preliminary data.</text>
</comment>
<evidence type="ECO:0000313" key="1">
    <source>
        <dbReference type="EMBL" id="RRC98277.1"/>
    </source>
</evidence>
<dbReference type="AlphaFoldDB" id="A0A3P1SMD8"/>
<keyword evidence="2" id="KW-1185">Reference proteome</keyword>
<evidence type="ECO:0000313" key="2">
    <source>
        <dbReference type="Proteomes" id="UP000267535"/>
    </source>
</evidence>
<reference evidence="1 2" key="1">
    <citation type="submission" date="2018-11" db="EMBL/GenBank/DDBJ databases">
        <title>The draft genome sequence of Amphritea balenae JAMM 1525T.</title>
        <authorList>
            <person name="Fang Z."/>
            <person name="Zhang Y."/>
            <person name="Han X."/>
        </authorList>
    </citation>
    <scope>NUCLEOTIDE SEQUENCE [LARGE SCALE GENOMIC DNA]</scope>
    <source>
        <strain evidence="1 2">JAMM 1525</strain>
    </source>
</reference>
<sequence>MAIWCVYKCGENPVGSPNPLYGACQTDYHLLREWHSDPGFHILESGFKTADECDNYMEKHGLLDVYSSEGIAWQKQNGLL</sequence>
<gene>
    <name evidence="1" type="ORF">EHS89_14390</name>
</gene>
<organism evidence="1 2">
    <name type="scientific">Amphritea balenae</name>
    <dbReference type="NCBI Taxonomy" id="452629"/>
    <lineage>
        <taxon>Bacteria</taxon>
        <taxon>Pseudomonadati</taxon>
        <taxon>Pseudomonadota</taxon>
        <taxon>Gammaproteobacteria</taxon>
        <taxon>Oceanospirillales</taxon>
        <taxon>Oceanospirillaceae</taxon>
        <taxon>Amphritea</taxon>
    </lineage>
</organism>
<name>A0A3P1SMD8_9GAMM</name>
<dbReference type="RefSeq" id="WP_124926858.1">
    <property type="nucleotide sequence ID" value="NZ_BMOH01000007.1"/>
</dbReference>
<protein>
    <submittedName>
        <fullName evidence="1">Uncharacterized protein</fullName>
    </submittedName>
</protein>
<dbReference type="EMBL" id="RQXV01000008">
    <property type="protein sequence ID" value="RRC98277.1"/>
    <property type="molecule type" value="Genomic_DNA"/>
</dbReference>
<proteinExistence type="predicted"/>